<organism evidence="3 4">
    <name type="scientific">Peteryoungia algae</name>
    <dbReference type="NCBI Taxonomy" id="2919917"/>
    <lineage>
        <taxon>Bacteria</taxon>
        <taxon>Pseudomonadati</taxon>
        <taxon>Pseudomonadota</taxon>
        <taxon>Alphaproteobacteria</taxon>
        <taxon>Hyphomicrobiales</taxon>
        <taxon>Rhizobiaceae</taxon>
        <taxon>Peteryoungia</taxon>
    </lineage>
</organism>
<reference evidence="3 4" key="1">
    <citation type="submission" date="2022-03" db="EMBL/GenBank/DDBJ databases">
        <title>Rhizobium SSM4.3 sp. nov., isolated from Sediment (Gouqi Island).</title>
        <authorList>
            <person name="Chen G."/>
        </authorList>
    </citation>
    <scope>NUCLEOTIDE SEQUENCE [LARGE SCALE GENOMIC DNA]</scope>
    <source>
        <strain evidence="3 4">SSM4.3</strain>
        <plasmid evidence="3">unnamed</plasmid>
    </source>
</reference>
<keyword evidence="1" id="KW-0812">Transmembrane</keyword>
<dbReference type="Gene3D" id="1.10.3730.20">
    <property type="match status" value="1"/>
</dbReference>
<keyword evidence="1" id="KW-1133">Transmembrane helix</keyword>
<gene>
    <name evidence="3" type="ORF">MKJ03_01465</name>
</gene>
<dbReference type="RefSeq" id="WP_245134278.1">
    <property type="nucleotide sequence ID" value="NZ_CP128477.1"/>
</dbReference>
<sequence>MQLSTLTLATWTGLLATPLLIALGQVLFKLTSQSIGTFSAGSLMMLAINPVFIAALALYGFGTVVWIYVLRSVPLTIAYSFMGLTFCFVPLLAQIFFGEPLHMRYLIGTLLILAGLVTIHV</sequence>
<protein>
    <submittedName>
        <fullName evidence="3">Transporter</fullName>
    </submittedName>
</protein>
<evidence type="ECO:0000313" key="4">
    <source>
        <dbReference type="Proteomes" id="UP001522662"/>
    </source>
</evidence>
<dbReference type="InterPro" id="IPR037185">
    <property type="entry name" value="EmrE-like"/>
</dbReference>
<feature type="domain" description="EamA" evidence="2">
    <location>
        <begin position="3"/>
        <end position="119"/>
    </location>
</feature>
<feature type="transmembrane region" description="Helical" evidence="1">
    <location>
        <begin position="103"/>
        <end position="119"/>
    </location>
</feature>
<dbReference type="InterPro" id="IPR000620">
    <property type="entry name" value="EamA_dom"/>
</dbReference>
<keyword evidence="3" id="KW-0614">Plasmid</keyword>
<name>A0ABT0CUZ8_9HYPH</name>
<evidence type="ECO:0000313" key="3">
    <source>
        <dbReference type="EMBL" id="MCJ8236981.1"/>
    </source>
</evidence>
<keyword evidence="1" id="KW-0472">Membrane</keyword>
<feature type="transmembrane region" description="Helical" evidence="1">
    <location>
        <begin position="77"/>
        <end position="97"/>
    </location>
</feature>
<dbReference type="SUPFAM" id="SSF103481">
    <property type="entry name" value="Multidrug resistance efflux transporter EmrE"/>
    <property type="match status" value="1"/>
</dbReference>
<feature type="transmembrane region" description="Helical" evidence="1">
    <location>
        <begin position="46"/>
        <end position="70"/>
    </location>
</feature>
<keyword evidence="4" id="KW-1185">Reference proteome</keyword>
<evidence type="ECO:0000256" key="1">
    <source>
        <dbReference type="SAM" id="Phobius"/>
    </source>
</evidence>
<evidence type="ECO:0000259" key="2">
    <source>
        <dbReference type="Pfam" id="PF00892"/>
    </source>
</evidence>
<comment type="caution">
    <text evidence="3">The sequence shown here is derived from an EMBL/GenBank/DDBJ whole genome shotgun (WGS) entry which is preliminary data.</text>
</comment>
<proteinExistence type="predicted"/>
<dbReference type="Pfam" id="PF00892">
    <property type="entry name" value="EamA"/>
    <property type="match status" value="1"/>
</dbReference>
<accession>A0ABT0CUZ8</accession>
<dbReference type="EMBL" id="JALAYX010000001">
    <property type="protein sequence ID" value="MCJ8236981.1"/>
    <property type="molecule type" value="Genomic_DNA"/>
</dbReference>
<geneLocation type="plasmid" evidence="3">
    <name>unnamed</name>
</geneLocation>
<dbReference type="Proteomes" id="UP001522662">
    <property type="component" value="Unassembled WGS sequence"/>
</dbReference>